<evidence type="ECO:0000256" key="1">
    <source>
        <dbReference type="ARBA" id="ARBA00004651"/>
    </source>
</evidence>
<feature type="transmembrane region" description="Helical" evidence="8">
    <location>
        <begin position="120"/>
        <end position="142"/>
    </location>
</feature>
<evidence type="ECO:0000256" key="4">
    <source>
        <dbReference type="ARBA" id="ARBA00022692"/>
    </source>
</evidence>
<keyword evidence="4 8" id="KW-0812">Transmembrane</keyword>
<dbReference type="PANTHER" id="PTHR23517">
    <property type="entry name" value="RESISTANCE PROTEIN MDTM, PUTATIVE-RELATED-RELATED"/>
    <property type="match status" value="1"/>
</dbReference>
<dbReference type="InterPro" id="IPR036259">
    <property type="entry name" value="MFS_trans_sf"/>
</dbReference>
<dbReference type="PROSITE" id="PS00216">
    <property type="entry name" value="SUGAR_TRANSPORT_1"/>
    <property type="match status" value="1"/>
</dbReference>
<evidence type="ECO:0000256" key="6">
    <source>
        <dbReference type="ARBA" id="ARBA00023136"/>
    </source>
</evidence>
<dbReference type="SUPFAM" id="SSF103473">
    <property type="entry name" value="MFS general substrate transporter"/>
    <property type="match status" value="1"/>
</dbReference>
<feature type="transmembrane region" description="Helical" evidence="8">
    <location>
        <begin position="149"/>
        <end position="175"/>
    </location>
</feature>
<name>A0A918LIN4_STRGD</name>
<dbReference type="Gene3D" id="1.20.1250.20">
    <property type="entry name" value="MFS general substrate transporter like domains"/>
    <property type="match status" value="1"/>
</dbReference>
<dbReference type="Proteomes" id="UP000653493">
    <property type="component" value="Unassembled WGS sequence"/>
</dbReference>
<reference evidence="10" key="1">
    <citation type="journal article" date="2014" name="Int. J. Syst. Evol. Microbiol.">
        <title>Complete genome sequence of Corynebacterium casei LMG S-19264T (=DSM 44701T), isolated from a smear-ripened cheese.</title>
        <authorList>
            <consortium name="US DOE Joint Genome Institute (JGI-PGF)"/>
            <person name="Walter F."/>
            <person name="Albersmeier A."/>
            <person name="Kalinowski J."/>
            <person name="Ruckert C."/>
        </authorList>
    </citation>
    <scope>NUCLEOTIDE SEQUENCE</scope>
    <source>
        <strain evidence="10">JCM 4234</strain>
    </source>
</reference>
<evidence type="ECO:0000256" key="2">
    <source>
        <dbReference type="ARBA" id="ARBA00022448"/>
    </source>
</evidence>
<evidence type="ECO:0000313" key="10">
    <source>
        <dbReference type="EMBL" id="GGS53201.1"/>
    </source>
</evidence>
<keyword evidence="3" id="KW-1003">Cell membrane</keyword>
<dbReference type="EMBL" id="BMSL01000017">
    <property type="protein sequence ID" value="GGS53201.1"/>
    <property type="molecule type" value="Genomic_DNA"/>
</dbReference>
<comment type="caution">
    <text evidence="10">The sequence shown here is derived from an EMBL/GenBank/DDBJ whole genome shotgun (WGS) entry which is preliminary data.</text>
</comment>
<keyword evidence="5 8" id="KW-1133">Transmembrane helix</keyword>
<feature type="transmembrane region" description="Helical" evidence="8">
    <location>
        <begin position="382"/>
        <end position="400"/>
    </location>
</feature>
<feature type="transmembrane region" description="Helical" evidence="8">
    <location>
        <begin position="316"/>
        <end position="338"/>
    </location>
</feature>
<feature type="region of interest" description="Disordered" evidence="7">
    <location>
        <begin position="1"/>
        <end position="22"/>
    </location>
</feature>
<accession>A0A918LIN4</accession>
<evidence type="ECO:0000313" key="11">
    <source>
        <dbReference type="Proteomes" id="UP000653493"/>
    </source>
</evidence>
<dbReference type="AlphaFoldDB" id="A0A918LIN4"/>
<feature type="transmembrane region" description="Helical" evidence="8">
    <location>
        <begin position="28"/>
        <end position="46"/>
    </location>
</feature>
<protein>
    <submittedName>
        <fullName evidence="10">MFS transporter</fullName>
    </submittedName>
</protein>
<feature type="transmembrane region" description="Helical" evidence="8">
    <location>
        <begin position="291"/>
        <end position="310"/>
    </location>
</feature>
<sequence>MLQQLNEKTARPSPDSVRPHRRVTRDRASAVFLSVVLVTFLAASSAPTPLYHDYQTHWHLTSGAITLVYGVYCLSVLVSLLTVGALSDHVGRRPVIWGALALEVLSMLVFLRAGGMPSLVLARTLQGLATGAATSSLGAALLDVTKRGGALFVSVAPLVGMASGTLGASLLLVLFPDRSHSVYAVLLVTMTVQVIGLLFVPEPGFRRPGALRSLRPRVRAPHSSRRALLLTAPVFVAVWALGGFYLSLGPDLIQRVTGSPVSNGLIVSLLTACAVPAVLLTRRLAAERTSLGGSLLLASGVAVTLAAVHVDSGAVLYVGTAIAGLGFGPAFQGGVRLVTATARPAERAGLMAAVYTITYLAMCVPVLGAGVLVGHYGLVRSAQLFGLLVIVLSLVPLAGLGKSGHPRKPSTE</sequence>
<feature type="domain" description="Major facilitator superfamily (MFS) profile" evidence="9">
    <location>
        <begin position="27"/>
        <end position="412"/>
    </location>
</feature>
<evidence type="ECO:0000256" key="5">
    <source>
        <dbReference type="ARBA" id="ARBA00022989"/>
    </source>
</evidence>
<dbReference type="PROSITE" id="PS50850">
    <property type="entry name" value="MFS"/>
    <property type="match status" value="1"/>
</dbReference>
<evidence type="ECO:0000259" key="9">
    <source>
        <dbReference type="PROSITE" id="PS50850"/>
    </source>
</evidence>
<reference evidence="10" key="2">
    <citation type="submission" date="2020-09" db="EMBL/GenBank/DDBJ databases">
        <authorList>
            <person name="Sun Q."/>
            <person name="Ohkuma M."/>
        </authorList>
    </citation>
    <scope>NUCLEOTIDE SEQUENCE</scope>
    <source>
        <strain evidence="10">JCM 4234</strain>
    </source>
</reference>
<proteinExistence type="predicted"/>
<dbReference type="InterPro" id="IPR011701">
    <property type="entry name" value="MFS"/>
</dbReference>
<feature type="transmembrane region" description="Helical" evidence="8">
    <location>
        <begin position="260"/>
        <end position="279"/>
    </location>
</feature>
<gene>
    <name evidence="10" type="ORF">GCM10010238_48250</name>
</gene>
<keyword evidence="11" id="KW-1185">Reference proteome</keyword>
<feature type="transmembrane region" description="Helical" evidence="8">
    <location>
        <begin position="350"/>
        <end position="376"/>
    </location>
</feature>
<evidence type="ECO:0000256" key="7">
    <source>
        <dbReference type="SAM" id="MobiDB-lite"/>
    </source>
</evidence>
<feature type="transmembrane region" description="Helical" evidence="8">
    <location>
        <begin position="181"/>
        <end position="200"/>
    </location>
</feature>
<feature type="transmembrane region" description="Helical" evidence="8">
    <location>
        <begin position="95"/>
        <end position="114"/>
    </location>
</feature>
<dbReference type="GO" id="GO:0005886">
    <property type="term" value="C:plasma membrane"/>
    <property type="evidence" value="ECO:0007669"/>
    <property type="project" value="UniProtKB-SubCell"/>
</dbReference>
<dbReference type="Pfam" id="PF07690">
    <property type="entry name" value="MFS_1"/>
    <property type="match status" value="1"/>
</dbReference>
<feature type="transmembrane region" description="Helical" evidence="8">
    <location>
        <begin position="227"/>
        <end position="248"/>
    </location>
</feature>
<dbReference type="GO" id="GO:0022857">
    <property type="term" value="F:transmembrane transporter activity"/>
    <property type="evidence" value="ECO:0007669"/>
    <property type="project" value="InterPro"/>
</dbReference>
<feature type="transmembrane region" description="Helical" evidence="8">
    <location>
        <begin position="58"/>
        <end position="83"/>
    </location>
</feature>
<dbReference type="InterPro" id="IPR050171">
    <property type="entry name" value="MFS_Transporters"/>
</dbReference>
<keyword evidence="6 8" id="KW-0472">Membrane</keyword>
<dbReference type="PANTHER" id="PTHR23517:SF13">
    <property type="entry name" value="MAJOR FACILITATOR SUPERFAMILY MFS_1"/>
    <property type="match status" value="1"/>
</dbReference>
<keyword evidence="2" id="KW-0813">Transport</keyword>
<evidence type="ECO:0000256" key="3">
    <source>
        <dbReference type="ARBA" id="ARBA00022475"/>
    </source>
</evidence>
<organism evidence="10 11">
    <name type="scientific">Streptomyces griseoviridis</name>
    <dbReference type="NCBI Taxonomy" id="45398"/>
    <lineage>
        <taxon>Bacteria</taxon>
        <taxon>Bacillati</taxon>
        <taxon>Actinomycetota</taxon>
        <taxon>Actinomycetes</taxon>
        <taxon>Kitasatosporales</taxon>
        <taxon>Streptomycetaceae</taxon>
        <taxon>Streptomyces</taxon>
    </lineage>
</organism>
<evidence type="ECO:0000256" key="8">
    <source>
        <dbReference type="SAM" id="Phobius"/>
    </source>
</evidence>
<dbReference type="InterPro" id="IPR005829">
    <property type="entry name" value="Sugar_transporter_CS"/>
</dbReference>
<dbReference type="InterPro" id="IPR020846">
    <property type="entry name" value="MFS_dom"/>
</dbReference>
<comment type="subcellular location">
    <subcellularLocation>
        <location evidence="1">Cell membrane</location>
        <topology evidence="1">Multi-pass membrane protein</topology>
    </subcellularLocation>
</comment>